<dbReference type="OrthoDB" id="2431853at2759"/>
<name>A0A397JGY3_9GLOM</name>
<feature type="chain" id="PRO_5017439876" evidence="1">
    <location>
        <begin position="19"/>
        <end position="184"/>
    </location>
</feature>
<evidence type="ECO:0000313" key="3">
    <source>
        <dbReference type="Proteomes" id="UP000266861"/>
    </source>
</evidence>
<reference evidence="2 3" key="1">
    <citation type="submission" date="2018-08" db="EMBL/GenBank/DDBJ databases">
        <title>Genome and evolution of the arbuscular mycorrhizal fungus Diversispora epigaea (formerly Glomus versiforme) and its bacterial endosymbionts.</title>
        <authorList>
            <person name="Sun X."/>
            <person name="Fei Z."/>
            <person name="Harrison M."/>
        </authorList>
    </citation>
    <scope>NUCLEOTIDE SEQUENCE [LARGE SCALE GENOMIC DNA]</scope>
    <source>
        <strain evidence="2 3">IT104</strain>
    </source>
</reference>
<organism evidence="2 3">
    <name type="scientific">Diversispora epigaea</name>
    <dbReference type="NCBI Taxonomy" id="1348612"/>
    <lineage>
        <taxon>Eukaryota</taxon>
        <taxon>Fungi</taxon>
        <taxon>Fungi incertae sedis</taxon>
        <taxon>Mucoromycota</taxon>
        <taxon>Glomeromycotina</taxon>
        <taxon>Glomeromycetes</taxon>
        <taxon>Diversisporales</taxon>
        <taxon>Diversisporaceae</taxon>
        <taxon>Diversispora</taxon>
    </lineage>
</organism>
<keyword evidence="3" id="KW-1185">Reference proteome</keyword>
<evidence type="ECO:0000313" key="2">
    <source>
        <dbReference type="EMBL" id="RHZ85226.1"/>
    </source>
</evidence>
<proteinExistence type="predicted"/>
<evidence type="ECO:0000256" key="1">
    <source>
        <dbReference type="SAM" id="SignalP"/>
    </source>
</evidence>
<gene>
    <name evidence="2" type="ORF">Glove_69g67</name>
</gene>
<feature type="signal peptide" evidence="1">
    <location>
        <begin position="1"/>
        <end position="18"/>
    </location>
</feature>
<protein>
    <submittedName>
        <fullName evidence="2">Uncharacterized protein</fullName>
    </submittedName>
</protein>
<dbReference type="EMBL" id="PQFF01000066">
    <property type="protein sequence ID" value="RHZ85226.1"/>
    <property type="molecule type" value="Genomic_DNA"/>
</dbReference>
<accession>A0A397JGY3</accession>
<comment type="caution">
    <text evidence="2">The sequence shown here is derived from an EMBL/GenBank/DDBJ whole genome shotgun (WGS) entry which is preliminary data.</text>
</comment>
<sequence>MQICSKILSLLSLRVVTGEQIAADVSICPNMNYVQSPNIPYPGPPPGDKNNTPHVRIVCKVGNHQSTENWTSKCQLWMNQVYVRYVLGIKLHTKRNTRNDRGQFHRSMTAKLWQQGIAEICRTNIPTACNAPGLPLFQIDIPVAQVFWDLLIPAVAKYAPRVPLPLANALLILALICIQFSNWF</sequence>
<keyword evidence="1" id="KW-0732">Signal</keyword>
<dbReference type="Proteomes" id="UP000266861">
    <property type="component" value="Unassembled WGS sequence"/>
</dbReference>
<dbReference type="AlphaFoldDB" id="A0A397JGY3"/>